<dbReference type="AlphaFoldDB" id="G0HYP7"/>
<gene>
    <name evidence="3" type="ordered locus">HAH_4277</name>
</gene>
<keyword evidence="1" id="KW-0472">Membrane</keyword>
<accession>G0HYP7</accession>
<feature type="transmembrane region" description="Helical" evidence="1">
    <location>
        <begin position="226"/>
        <end position="251"/>
    </location>
</feature>
<feature type="domain" description="DUF7847" evidence="2">
    <location>
        <begin position="4"/>
        <end position="261"/>
    </location>
</feature>
<dbReference type="EMBL" id="CP002922">
    <property type="protein sequence ID" value="AEM58948.1"/>
    <property type="molecule type" value="Genomic_DNA"/>
</dbReference>
<feature type="transmembrane region" description="Helical" evidence="1">
    <location>
        <begin position="187"/>
        <end position="206"/>
    </location>
</feature>
<feature type="transmembrane region" description="Helical" evidence="1">
    <location>
        <begin position="21"/>
        <end position="39"/>
    </location>
</feature>
<dbReference type="Proteomes" id="UP000005629">
    <property type="component" value="Chromosome II"/>
</dbReference>
<dbReference type="InterPro" id="IPR057169">
    <property type="entry name" value="DUF7847"/>
</dbReference>
<dbReference type="STRING" id="634497.HAH_4277"/>
<keyword evidence="1" id="KW-1133">Transmembrane helix</keyword>
<feature type="transmembrane region" description="Helical" evidence="1">
    <location>
        <begin position="135"/>
        <end position="158"/>
    </location>
</feature>
<dbReference type="KEGG" id="hhi:HAH_4277"/>
<feature type="transmembrane region" description="Helical" evidence="1">
    <location>
        <begin position="51"/>
        <end position="75"/>
    </location>
</feature>
<evidence type="ECO:0000313" key="3">
    <source>
        <dbReference type="EMBL" id="AEM58948.1"/>
    </source>
</evidence>
<protein>
    <recommendedName>
        <fullName evidence="2">DUF7847 domain-containing protein</fullName>
    </recommendedName>
</protein>
<organism evidence="3 4">
    <name type="scientific">Haloarcula hispanica (strain ATCC 33960 / DSM 4426 / JCM 8911 / NBRC 102182 / NCIMB 2187 / VKM B-1755)</name>
    <dbReference type="NCBI Taxonomy" id="634497"/>
    <lineage>
        <taxon>Archaea</taxon>
        <taxon>Methanobacteriati</taxon>
        <taxon>Methanobacteriota</taxon>
        <taxon>Stenosarchaea group</taxon>
        <taxon>Halobacteria</taxon>
        <taxon>Halobacteriales</taxon>
        <taxon>Haloarculaceae</taxon>
        <taxon>Haloarcula</taxon>
    </lineage>
</organism>
<evidence type="ECO:0000313" key="4">
    <source>
        <dbReference type="Proteomes" id="UP000005629"/>
    </source>
</evidence>
<feature type="transmembrane region" description="Helical" evidence="1">
    <location>
        <begin position="96"/>
        <end position="123"/>
    </location>
</feature>
<dbReference type="eggNOG" id="arCOG04389">
    <property type="taxonomic scope" value="Archaea"/>
</dbReference>
<reference evidence="3 4" key="1">
    <citation type="journal article" date="2011" name="J. Bacteriol.">
        <title>Complete genome sequence of Haloarcula hispanica, a model haloarchaeon for studying genetics, metabolism, and virus-host interaction.</title>
        <authorList>
            <person name="Liu H."/>
            <person name="Wu Z."/>
            <person name="Li M."/>
            <person name="Zhang F."/>
            <person name="Zheng H."/>
            <person name="Han J."/>
            <person name="Liu J."/>
            <person name="Zhou J."/>
            <person name="Wang S."/>
            <person name="Xiang H."/>
        </authorList>
    </citation>
    <scope>NUCLEOTIDE SEQUENCE [LARGE SCALE GENOMIC DNA]</scope>
    <source>
        <strain evidence="4">ATCC 33960 / DSM 4426 / JCM 8911 / NBRC 102182 / NCIMB 2187 / VKM B-1755</strain>
    </source>
</reference>
<keyword evidence="1" id="KW-0812">Transmembrane</keyword>
<proteinExistence type="predicted"/>
<dbReference type="HOGENOM" id="CLU_1048091_0_0_2"/>
<evidence type="ECO:0000259" key="2">
    <source>
        <dbReference type="Pfam" id="PF25231"/>
    </source>
</evidence>
<evidence type="ECO:0000256" key="1">
    <source>
        <dbReference type="SAM" id="Phobius"/>
    </source>
</evidence>
<sequence length="268" mass="28821">MNTMVTVSAFKDGSAALRENPILFVAGLLIGAVSQLQYVDHLIESPLLSAGVSLVWLIVFPFVLGGFIGTAQTAIEGVDASFTQFFIEGRTHYFPLLLATVLFILIVFGTAVGLGFIGFILGIGSMALAPINEMAAFVAGVGSILIWLLSILVVIMFVQFYDTAIVIENESVTDAFRKSVALVRSNLRSVVGFSLAWSVLLNAFFIPEYLVRLTLTDAGPADVLPIEIGIPMTVLLPLGIALSSVGFAYFYTVYTAYYLRLTAVPEST</sequence>
<dbReference type="Pfam" id="PF25231">
    <property type="entry name" value="DUF7847"/>
    <property type="match status" value="1"/>
</dbReference>
<name>G0HYP7_HALHT</name>